<organism evidence="1 2">
    <name type="scientific">Lagenidium giganteum</name>
    <dbReference type="NCBI Taxonomy" id="4803"/>
    <lineage>
        <taxon>Eukaryota</taxon>
        <taxon>Sar</taxon>
        <taxon>Stramenopiles</taxon>
        <taxon>Oomycota</taxon>
        <taxon>Peronosporomycetes</taxon>
        <taxon>Pythiales</taxon>
        <taxon>Pythiaceae</taxon>
    </lineage>
</organism>
<dbReference type="InterPro" id="IPR001969">
    <property type="entry name" value="Aspartic_peptidase_AS"/>
</dbReference>
<dbReference type="GO" id="GO:0004190">
    <property type="term" value="F:aspartic-type endopeptidase activity"/>
    <property type="evidence" value="ECO:0007669"/>
    <property type="project" value="InterPro"/>
</dbReference>
<dbReference type="AlphaFoldDB" id="A0AAV2YJG1"/>
<protein>
    <recommendedName>
        <fullName evidence="3">Peptidase A2 domain-containing protein</fullName>
    </recommendedName>
</protein>
<comment type="caution">
    <text evidence="1">The sequence shown here is derived from an EMBL/GenBank/DDBJ whole genome shotgun (WGS) entry which is preliminary data.</text>
</comment>
<evidence type="ECO:0008006" key="3">
    <source>
        <dbReference type="Google" id="ProtNLM"/>
    </source>
</evidence>
<proteinExistence type="predicted"/>
<dbReference type="InterPro" id="IPR021109">
    <property type="entry name" value="Peptidase_aspartic_dom_sf"/>
</dbReference>
<sequence>MEGSPELRVAVGPSVCAMEISLDQVRIQGTLLLLTATVQGKNLRMLVDSGATHCIGRSGLLSHPDGVALKGLRDVEGKEKATQSCVFDVPLRVAGRECTWDFDGILGQTWLSQANPVIDWSLRTISWSHSWSLRARHRARRQCKQVTEPNECDKPVPPASLGALRDVEIQYVDLDQFRRNLQAGQYAEVVHLNVVKSSGVTAPDTDIAKLIQEFSDYLREELPDGCPPERDIKHASTVAKNLVRQLALNITKTRREIIEFAQKNLRAARDRQATYYNQAWQAIEICSR</sequence>
<accession>A0AAV2YJG1</accession>
<dbReference type="PROSITE" id="PS00141">
    <property type="entry name" value="ASP_PROTEASE"/>
    <property type="match status" value="1"/>
</dbReference>
<dbReference type="CDD" id="cd00303">
    <property type="entry name" value="retropepsin_like"/>
    <property type="match status" value="1"/>
</dbReference>
<dbReference type="EMBL" id="DAKRPA010000313">
    <property type="protein sequence ID" value="DAZ93477.1"/>
    <property type="molecule type" value="Genomic_DNA"/>
</dbReference>
<dbReference type="SUPFAM" id="SSF50630">
    <property type="entry name" value="Acid proteases"/>
    <property type="match status" value="1"/>
</dbReference>
<dbReference type="GO" id="GO:0006508">
    <property type="term" value="P:proteolysis"/>
    <property type="evidence" value="ECO:0007669"/>
    <property type="project" value="InterPro"/>
</dbReference>
<name>A0AAV2YJG1_9STRA</name>
<keyword evidence="2" id="KW-1185">Reference proteome</keyword>
<dbReference type="Proteomes" id="UP001146120">
    <property type="component" value="Unassembled WGS sequence"/>
</dbReference>
<evidence type="ECO:0000313" key="1">
    <source>
        <dbReference type="EMBL" id="DAZ93477.1"/>
    </source>
</evidence>
<reference evidence="1" key="2">
    <citation type="journal article" date="2023" name="Microbiol Resour">
        <title>Decontamination and Annotation of the Draft Genome Sequence of the Oomycete Lagenidium giganteum ARSEF 373.</title>
        <authorList>
            <person name="Morgan W.R."/>
            <person name="Tartar A."/>
        </authorList>
    </citation>
    <scope>NUCLEOTIDE SEQUENCE</scope>
    <source>
        <strain evidence="1">ARSEF 373</strain>
    </source>
</reference>
<dbReference type="Gene3D" id="2.40.70.10">
    <property type="entry name" value="Acid Proteases"/>
    <property type="match status" value="1"/>
</dbReference>
<evidence type="ECO:0000313" key="2">
    <source>
        <dbReference type="Proteomes" id="UP001146120"/>
    </source>
</evidence>
<reference evidence="1" key="1">
    <citation type="submission" date="2022-11" db="EMBL/GenBank/DDBJ databases">
        <authorList>
            <person name="Morgan W.R."/>
            <person name="Tartar A."/>
        </authorList>
    </citation>
    <scope>NUCLEOTIDE SEQUENCE</scope>
    <source>
        <strain evidence="1">ARSEF 373</strain>
    </source>
</reference>
<gene>
    <name evidence="1" type="ORF">N0F65_002555</name>
</gene>